<feature type="region of interest" description="Disordered" evidence="1">
    <location>
        <begin position="1"/>
        <end position="35"/>
    </location>
</feature>
<accession>A0A4Y6PWB4</accession>
<keyword evidence="3" id="KW-1185">Reference proteome</keyword>
<protein>
    <submittedName>
        <fullName evidence="2">Uncharacterized protein</fullName>
    </submittedName>
</protein>
<name>A0A4Y6PWB4_PERCE</name>
<evidence type="ECO:0000256" key="1">
    <source>
        <dbReference type="SAM" id="MobiDB-lite"/>
    </source>
</evidence>
<dbReference type="Proteomes" id="UP000315995">
    <property type="component" value="Chromosome"/>
</dbReference>
<evidence type="ECO:0000313" key="2">
    <source>
        <dbReference type="EMBL" id="QDG52419.1"/>
    </source>
</evidence>
<dbReference type="EMBL" id="CP041186">
    <property type="protein sequence ID" value="QDG52419.1"/>
    <property type="molecule type" value="Genomic_DNA"/>
</dbReference>
<reference evidence="2 3" key="1">
    <citation type="submission" date="2019-06" db="EMBL/GenBank/DDBJ databases">
        <title>Persicimonas caeni gen. nov., sp. nov., a predatory bacterium isolated from solar saltern.</title>
        <authorList>
            <person name="Wang S."/>
        </authorList>
    </citation>
    <scope>NUCLEOTIDE SEQUENCE [LARGE SCALE GENOMIC DNA]</scope>
    <source>
        <strain evidence="2 3">YN101</strain>
    </source>
</reference>
<gene>
    <name evidence="2" type="ORF">FIV42_17220</name>
</gene>
<organism evidence="2 3">
    <name type="scientific">Persicimonas caeni</name>
    <dbReference type="NCBI Taxonomy" id="2292766"/>
    <lineage>
        <taxon>Bacteria</taxon>
        <taxon>Deltaproteobacteria</taxon>
        <taxon>Bradymonadales</taxon>
        <taxon>Bradymonadaceae</taxon>
        <taxon>Persicimonas</taxon>
    </lineage>
</organism>
<proteinExistence type="predicted"/>
<accession>A0A5B8Y7R0</accession>
<sequence>MADKISGAGGSTTGLMTDTDATSAPAEGAGKSNVQEALDDVGGCLSETAKDVWQKGPAVHEDFEAFVGEHSKDGDVEEAVFEAGKKTLFEFIAENSRAKARAEKAAIDEVSGGDEQLADFHETLSSNSGELAKMDQNDMRGMLNDAFGKNAWEEKLDFAAQLRPGARADFADNISRTLMRSGDVPEEQVAEIRDRILAATEDVVLNAFEDKFIEGTVTTLENAKLSIQNRFNADPSARREVLASFAEKSSDSTQIAQMMVATLGVPEDDARAIASELAELHGHPDKIAALRGGAEGPGASIVTDGAYTDLEQALEDALDDAADNMQGLVRRLRSDRFRGNSNDDHRVLVDDTFKLGRQMFMHKLSSGPARLGDDALEGLRTVMEQEKAEAESNLFEEDIAKSSILIAAGIGVTLATGGAAAGGLVGFATSNAGAAPGMVNAWQDVELAEQAQAHGQTDKNTVEAAKHARNKAIALHIASSRAPSMTLRGQSVVGDAVRWGSNVAIGEAYNFVLGEAYDAASTMLD</sequence>
<dbReference type="RefSeq" id="WP_141198891.1">
    <property type="nucleotide sequence ID" value="NZ_CP041186.1"/>
</dbReference>
<feature type="compositionally biased region" description="Polar residues" evidence="1">
    <location>
        <begin position="13"/>
        <end position="22"/>
    </location>
</feature>
<evidence type="ECO:0000313" key="3">
    <source>
        <dbReference type="Proteomes" id="UP000315995"/>
    </source>
</evidence>
<dbReference type="AlphaFoldDB" id="A0A4Y6PWB4"/>